<dbReference type="KEGG" id="eec:EcWSU1_00547"/>
<evidence type="ECO:0000313" key="2">
    <source>
        <dbReference type="Proteomes" id="UP000007838"/>
    </source>
</evidence>
<dbReference type="Proteomes" id="UP000007838">
    <property type="component" value="Chromosome"/>
</dbReference>
<sequence length="507" mass="56002">MKPPAALFQQLIQHVDIGIIVQVRHRPAMLVVLGHAAVDHCHHFVHVARALCLTQTLQTDFVLAAGIVDLIQLVTTTKLAADGIPHQFQNLNAFHVIHAVGAAHVFRQILVDLRIVQVSRAGRQIDQAAGDVTLDDVLDLRIGHRGHDAVGLQRRVIRQVRTIHPRRGFRTHGVAQRPEHVAPGHHFPEIRLHAAELQGAGTLQRFLQQRGNEIELHRQTYAGLQRVHAGKTAFHGPATAAIEIAVDQHVFPGDQHMIHHQDRVVFVETAGERVVVWRAGRTCHHFVRGARDQLHAFGVHWRNEHQREVRVFAHHLRGAKTDHVVVSQRRVGCHHFCAANDDPGVGLFFQLDVDVFYFVRRFVTVDGGINDGVVEVKPGFLNTGVPVAGVLFELAVERRIGTERAAKRRLVVRGAAHPAVAQARPLGDGVTLLTQVVGAFRHAEKLMGVAAAAGIGTPAQRVLHVRLVQRIVHLCDGGCRIAKRRMSGHVFDALAVDINLTAILQAF</sequence>
<reference evidence="1 2" key="1">
    <citation type="journal article" date="2011" name="Stand. Genomic Sci.">
        <title>Complete genome of the onion pathogen Enterobacter cloacae EcWSU1.</title>
        <authorList>
            <person name="Humann J.L."/>
            <person name="Wildung M."/>
            <person name="Cheng C.H."/>
            <person name="Lee T."/>
            <person name="Stewart J.E."/>
            <person name="Drew J.C."/>
            <person name="Triplett E.W."/>
            <person name="Main D."/>
            <person name="Schroeder B.K."/>
        </authorList>
    </citation>
    <scope>NUCLEOTIDE SEQUENCE [LARGE SCALE GENOMIC DNA]</scope>
    <source>
        <strain evidence="1 2">EcWSU1</strain>
    </source>
</reference>
<organism evidence="1 2">
    <name type="scientific">Enterobacter ludwigii</name>
    <dbReference type="NCBI Taxonomy" id="299767"/>
    <lineage>
        <taxon>Bacteria</taxon>
        <taxon>Pseudomonadati</taxon>
        <taxon>Pseudomonadota</taxon>
        <taxon>Gammaproteobacteria</taxon>
        <taxon>Enterobacterales</taxon>
        <taxon>Enterobacteriaceae</taxon>
        <taxon>Enterobacter</taxon>
        <taxon>Enterobacter cloacae complex</taxon>
    </lineage>
</organism>
<dbReference type="EMBL" id="CP002886">
    <property type="protein sequence ID" value="AEW71987.1"/>
    <property type="molecule type" value="Genomic_DNA"/>
</dbReference>
<protein>
    <submittedName>
        <fullName evidence="1">Uncharacterized protein</fullName>
    </submittedName>
</protein>
<evidence type="ECO:0000313" key="1">
    <source>
        <dbReference type="EMBL" id="AEW71987.1"/>
    </source>
</evidence>
<accession>G8LL22</accession>
<dbReference type="HOGENOM" id="CLU_537185_0_0_6"/>
<gene>
    <name evidence="1" type="ORF">EcWSU1_00547</name>
</gene>
<proteinExistence type="predicted"/>
<name>G8LL22_9ENTR</name>
<dbReference type="AlphaFoldDB" id="G8LL22"/>